<dbReference type="CDD" id="cd07535">
    <property type="entry name" value="HAD_VSP"/>
    <property type="match status" value="1"/>
</dbReference>
<dbReference type="Gene3D" id="3.40.50.1000">
    <property type="entry name" value="HAD superfamily/HAD-like"/>
    <property type="match status" value="1"/>
</dbReference>
<accession>A0A1R3HAT4</accession>
<dbReference type="InterPro" id="IPR023214">
    <property type="entry name" value="HAD_sf"/>
</dbReference>
<evidence type="ECO:0000256" key="3">
    <source>
        <dbReference type="PIRNR" id="PIRNR002674"/>
    </source>
</evidence>
<dbReference type="Proteomes" id="UP000188268">
    <property type="component" value="Unassembled WGS sequence"/>
</dbReference>
<reference evidence="5 6" key="1">
    <citation type="submission" date="2013-09" db="EMBL/GenBank/DDBJ databases">
        <title>Corchorus capsularis genome sequencing.</title>
        <authorList>
            <person name="Alam M."/>
            <person name="Haque M.S."/>
            <person name="Islam M.S."/>
            <person name="Emdad E.M."/>
            <person name="Islam M.M."/>
            <person name="Ahmed B."/>
            <person name="Halim A."/>
            <person name="Hossen Q.M.M."/>
            <person name="Hossain M.Z."/>
            <person name="Ahmed R."/>
            <person name="Khan M.M."/>
            <person name="Islam R."/>
            <person name="Rashid M.M."/>
            <person name="Khan S.A."/>
            <person name="Rahman M.S."/>
            <person name="Alam M."/>
        </authorList>
    </citation>
    <scope>NUCLEOTIDE SEQUENCE [LARGE SCALE GENOMIC DNA]</scope>
    <source>
        <strain evidence="6">cv. CVL-1</strain>
        <tissue evidence="5">Whole seedling</tissue>
    </source>
</reference>
<dbReference type="PANTHER" id="PTHR31284">
    <property type="entry name" value="ACID PHOSPHATASE-LIKE PROTEIN"/>
    <property type="match status" value="1"/>
</dbReference>
<dbReference type="OrthoDB" id="59415at2759"/>
<dbReference type="Pfam" id="PF03767">
    <property type="entry name" value="Acid_phosphat_B"/>
    <property type="match status" value="1"/>
</dbReference>
<dbReference type="OMA" id="DQWSDLW"/>
<dbReference type="AlphaFoldDB" id="A0A1R3HAT4"/>
<comment type="caution">
    <text evidence="5">The sequence shown here is derived from an EMBL/GenBank/DDBJ whole genome shotgun (WGS) entry which is preliminary data.</text>
</comment>
<keyword evidence="1 4" id="KW-0732">Signal</keyword>
<evidence type="ECO:0000313" key="6">
    <source>
        <dbReference type="Proteomes" id="UP000188268"/>
    </source>
</evidence>
<dbReference type="Gramene" id="OMO67373">
    <property type="protein sequence ID" value="OMO67373"/>
    <property type="gene ID" value="CCACVL1_20561"/>
</dbReference>
<dbReference type="NCBIfam" id="TIGR01675">
    <property type="entry name" value="plant-AP"/>
    <property type="match status" value="1"/>
</dbReference>
<sequence>MASPPLSLSLSIIFLLLSPLISSASSQPIIRLPTETTNRKSTVDGDDLYCSSWHLAVETNNAGSWKTIPTRCRSYVQDYMTGQRYTSDSEIAANFSLAHASSVEIGRDGKDAWVFDVDETLLSNLKYYEDRGFGSEIFDEDSFNAWVDLAVAPAIPASLKLYNEVKQMGFKIFLLTGRSESQRNVTAKNLLFAGYTGWERLILRGHSDEGTKATAYKSERRSELLDEGYRIQGNSGDQWSDLQGFAVAKRSFKLPNPMYYIA</sequence>
<evidence type="ECO:0000256" key="4">
    <source>
        <dbReference type="SAM" id="SignalP"/>
    </source>
</evidence>
<dbReference type="PIRSF" id="PIRSF002674">
    <property type="entry name" value="VSP"/>
    <property type="match status" value="1"/>
</dbReference>
<comment type="function">
    <text evidence="3">May function as somatic storage protein during early seedling development.</text>
</comment>
<protein>
    <submittedName>
        <fullName evidence="5">Acid phosphatase (Class B)</fullName>
    </submittedName>
</protein>
<dbReference type="InterPro" id="IPR005519">
    <property type="entry name" value="Acid_phosphat_B-like"/>
</dbReference>
<dbReference type="InterPro" id="IPR036412">
    <property type="entry name" value="HAD-like_sf"/>
</dbReference>
<feature type="chain" id="PRO_5013272193" evidence="4">
    <location>
        <begin position="27"/>
        <end position="262"/>
    </location>
</feature>
<dbReference type="GO" id="GO:0045735">
    <property type="term" value="F:nutrient reservoir activity"/>
    <property type="evidence" value="ECO:0007669"/>
    <property type="project" value="UniProtKB-UniRule"/>
</dbReference>
<evidence type="ECO:0000256" key="2">
    <source>
        <dbReference type="ARBA" id="ARBA00023180"/>
    </source>
</evidence>
<evidence type="ECO:0000313" key="5">
    <source>
        <dbReference type="EMBL" id="OMO67373.1"/>
    </source>
</evidence>
<dbReference type="InterPro" id="IPR010028">
    <property type="entry name" value="Acid_phosphatase_pln"/>
</dbReference>
<dbReference type="PANTHER" id="PTHR31284:SF10">
    <property type="entry name" value="ACID PHOSPHATASE-LIKE PROTEIN"/>
    <property type="match status" value="1"/>
</dbReference>
<comment type="similarity">
    <text evidence="3">Belongs to the APS1/VSP family.</text>
</comment>
<dbReference type="GO" id="GO:0003993">
    <property type="term" value="F:acid phosphatase activity"/>
    <property type="evidence" value="ECO:0007669"/>
    <property type="project" value="InterPro"/>
</dbReference>
<gene>
    <name evidence="5" type="ORF">CCACVL1_20561</name>
</gene>
<keyword evidence="6" id="KW-1185">Reference proteome</keyword>
<evidence type="ECO:0000256" key="1">
    <source>
        <dbReference type="ARBA" id="ARBA00022729"/>
    </source>
</evidence>
<name>A0A1R3HAT4_COCAP</name>
<organism evidence="5 6">
    <name type="scientific">Corchorus capsularis</name>
    <name type="common">Jute</name>
    <dbReference type="NCBI Taxonomy" id="210143"/>
    <lineage>
        <taxon>Eukaryota</taxon>
        <taxon>Viridiplantae</taxon>
        <taxon>Streptophyta</taxon>
        <taxon>Embryophyta</taxon>
        <taxon>Tracheophyta</taxon>
        <taxon>Spermatophyta</taxon>
        <taxon>Magnoliopsida</taxon>
        <taxon>eudicotyledons</taxon>
        <taxon>Gunneridae</taxon>
        <taxon>Pentapetalae</taxon>
        <taxon>rosids</taxon>
        <taxon>malvids</taxon>
        <taxon>Malvales</taxon>
        <taxon>Malvaceae</taxon>
        <taxon>Grewioideae</taxon>
        <taxon>Apeibeae</taxon>
        <taxon>Corchorus</taxon>
    </lineage>
</organism>
<keyword evidence="3" id="KW-0758">Storage protein</keyword>
<dbReference type="SUPFAM" id="SSF56784">
    <property type="entry name" value="HAD-like"/>
    <property type="match status" value="1"/>
</dbReference>
<proteinExistence type="inferred from homology"/>
<dbReference type="EMBL" id="AWWV01012422">
    <property type="protein sequence ID" value="OMO67373.1"/>
    <property type="molecule type" value="Genomic_DNA"/>
</dbReference>
<keyword evidence="2" id="KW-0325">Glycoprotein</keyword>
<dbReference type="InterPro" id="IPR014403">
    <property type="entry name" value="APS1/VSP"/>
</dbReference>
<feature type="signal peptide" evidence="4">
    <location>
        <begin position="1"/>
        <end position="26"/>
    </location>
</feature>